<proteinExistence type="predicted"/>
<dbReference type="EMBL" id="CM051398">
    <property type="protein sequence ID" value="KAJ4718190.1"/>
    <property type="molecule type" value="Genomic_DNA"/>
</dbReference>
<evidence type="ECO:0000313" key="1">
    <source>
        <dbReference type="EMBL" id="KAJ4718190.1"/>
    </source>
</evidence>
<sequence>MDFVSPILDTVTRLWDCTNNHSSYVRHLRKNLKSLTSAKRNLENLNEDVKGKVEREEQQNCERTNVAKNWLVTVESKLEEVEIILQKGEEEIQKKCFRCCCTKNWYSNYKIGKKVIKKIDVVKSLIRQGKSLKELTSKLPRPPVDEMLVEKTVGMESILEDVWRCIIEDHGVRIIGLYGMGGMGKTTLLKKINNKFLGESLEIGDSRSVFDVVIWVVVSKEVDLEKIQEGIRKKLEISDEIWEYGNEDDRVSEISRKLRSKKFVLLLDDVWERIDLSKVGVPLDDQNGSKIIFTTRSEEVCGRMEAQKEFKVEGLSTEAALELFQLKVGEEVLNSDDEIPKLAEFVADECKGMPLALVTVGRAMARKKTPDEWRHAINMLQSYPSKFSDLWKMHDVIYDMALWLTSEEGNNILVAKSINLNKVKEIAKWKEAVRISLWGSNIEFHTEIPFCPRLQTLLVRESKLKTFQNNFFQATPALQVLDLSYNLHLTELPVGLGELINLQYLNLSDTNIKKVPIEIKNLRRLRMLLLDDMNNLEAIPSGVISCLSSLQAFSRLFGGSNELHYQHFDEITLLQELENLDDINEIGVTLFTLESITKFKSSAKLQSCFKGLTIKCSGLLSLDISCSVMRRMNNLEALVICDCDSLKEIKICFQEEESIQMGRLKTDAFRNLRDVRIWNCPLKDLTWLIYAPCLQNLVVETCLVLEEIIACDFETAAEISEEGSPKIFTKLRSMQFTSLRNLKSICRQAIQFVSLQSIWVEDCPSLRKLPLNSESAKKNLNVIYGSTEWWEQLEWEDEAIKLVFAPKFCL</sequence>
<reference evidence="1 2" key="1">
    <citation type="journal article" date="2023" name="Science">
        <title>Complex scaffold remodeling in plant triterpene biosynthesis.</title>
        <authorList>
            <person name="De La Pena R."/>
            <person name="Hodgson H."/>
            <person name="Liu J.C."/>
            <person name="Stephenson M.J."/>
            <person name="Martin A.C."/>
            <person name="Owen C."/>
            <person name="Harkess A."/>
            <person name="Leebens-Mack J."/>
            <person name="Jimenez L.E."/>
            <person name="Osbourn A."/>
            <person name="Sattely E.S."/>
        </authorList>
    </citation>
    <scope>NUCLEOTIDE SEQUENCE [LARGE SCALE GENOMIC DNA]</scope>
    <source>
        <strain evidence="2">cv. JPN11</strain>
        <tissue evidence="1">Leaf</tissue>
    </source>
</reference>
<protein>
    <submittedName>
        <fullName evidence="1">Disease resistance protein</fullName>
    </submittedName>
</protein>
<gene>
    <name evidence="1" type="ORF">OWV82_009904</name>
</gene>
<comment type="caution">
    <text evidence="1">The sequence shown here is derived from an EMBL/GenBank/DDBJ whole genome shotgun (WGS) entry which is preliminary data.</text>
</comment>
<accession>A0ACC1Y3V4</accession>
<organism evidence="1 2">
    <name type="scientific">Melia azedarach</name>
    <name type="common">Chinaberry tree</name>
    <dbReference type="NCBI Taxonomy" id="155640"/>
    <lineage>
        <taxon>Eukaryota</taxon>
        <taxon>Viridiplantae</taxon>
        <taxon>Streptophyta</taxon>
        <taxon>Embryophyta</taxon>
        <taxon>Tracheophyta</taxon>
        <taxon>Spermatophyta</taxon>
        <taxon>Magnoliopsida</taxon>
        <taxon>eudicotyledons</taxon>
        <taxon>Gunneridae</taxon>
        <taxon>Pentapetalae</taxon>
        <taxon>rosids</taxon>
        <taxon>malvids</taxon>
        <taxon>Sapindales</taxon>
        <taxon>Meliaceae</taxon>
        <taxon>Melia</taxon>
    </lineage>
</organism>
<name>A0ACC1Y3V4_MELAZ</name>
<dbReference type="Proteomes" id="UP001164539">
    <property type="component" value="Chromosome 5"/>
</dbReference>
<keyword evidence="2" id="KW-1185">Reference proteome</keyword>
<evidence type="ECO:0000313" key="2">
    <source>
        <dbReference type="Proteomes" id="UP001164539"/>
    </source>
</evidence>